<comment type="caution">
    <text evidence="1">The sequence shown here is derived from an EMBL/GenBank/DDBJ whole genome shotgun (WGS) entry which is preliminary data.</text>
</comment>
<gene>
    <name evidence="1" type="ORF">VKT23_004829</name>
</gene>
<evidence type="ECO:0000313" key="2">
    <source>
        <dbReference type="Proteomes" id="UP001498398"/>
    </source>
</evidence>
<name>A0ABR1JSX0_9AGAR</name>
<accession>A0ABR1JSX0</accession>
<keyword evidence="2" id="KW-1185">Reference proteome</keyword>
<reference evidence="1 2" key="1">
    <citation type="submission" date="2024-01" db="EMBL/GenBank/DDBJ databases">
        <title>A draft genome for the cacao thread blight pathogen Marasmiellus scandens.</title>
        <authorList>
            <person name="Baruah I.K."/>
            <person name="Leung J."/>
            <person name="Bukari Y."/>
            <person name="Amoako-Attah I."/>
            <person name="Meinhardt L.W."/>
            <person name="Bailey B.A."/>
            <person name="Cohen S.P."/>
        </authorList>
    </citation>
    <scope>NUCLEOTIDE SEQUENCE [LARGE SCALE GENOMIC DNA]</scope>
    <source>
        <strain evidence="1 2">GH-19</strain>
    </source>
</reference>
<organism evidence="1 2">
    <name type="scientific">Marasmiellus scandens</name>
    <dbReference type="NCBI Taxonomy" id="2682957"/>
    <lineage>
        <taxon>Eukaryota</taxon>
        <taxon>Fungi</taxon>
        <taxon>Dikarya</taxon>
        <taxon>Basidiomycota</taxon>
        <taxon>Agaricomycotina</taxon>
        <taxon>Agaricomycetes</taxon>
        <taxon>Agaricomycetidae</taxon>
        <taxon>Agaricales</taxon>
        <taxon>Marasmiineae</taxon>
        <taxon>Omphalotaceae</taxon>
        <taxon>Marasmiellus</taxon>
    </lineage>
</organism>
<dbReference type="Proteomes" id="UP001498398">
    <property type="component" value="Unassembled WGS sequence"/>
</dbReference>
<proteinExistence type="predicted"/>
<evidence type="ECO:0000313" key="1">
    <source>
        <dbReference type="EMBL" id="KAK7466104.1"/>
    </source>
</evidence>
<evidence type="ECO:0008006" key="3">
    <source>
        <dbReference type="Google" id="ProtNLM"/>
    </source>
</evidence>
<sequence>MALRCNPVSNVVQDILDSQDAVIQEAQLAFAANPRRHGMYFPANFDALGEAERLEGDDITEELSTWEFSAAISIMPPKPPRVLKSGLTPSQEIASRFRKGLSLDLGSSSSLSLASLEVSPVSGQSSLDGYATAEEEFADDWCLPPRPVLDPKVKFRQSRVDALPLYLEEAEAELRRSQHDEDVRIVCPRDGCRDTLSNVSALAYHLHLHDVDADRQNASHRCKDCDACFQTRSQLAIHACPCRSKSAPTSPIFGALLHSPRVIPQKLIEFFDLDSDFS</sequence>
<protein>
    <recommendedName>
        <fullName evidence="3">C2H2-type domain-containing protein</fullName>
    </recommendedName>
</protein>
<dbReference type="Gene3D" id="3.30.160.60">
    <property type="entry name" value="Classic Zinc Finger"/>
    <property type="match status" value="1"/>
</dbReference>
<dbReference type="EMBL" id="JBANRG010000005">
    <property type="protein sequence ID" value="KAK7466104.1"/>
    <property type="molecule type" value="Genomic_DNA"/>
</dbReference>